<dbReference type="GO" id="GO:0016757">
    <property type="term" value="F:glycosyltransferase activity"/>
    <property type="evidence" value="ECO:0007669"/>
    <property type="project" value="InterPro"/>
</dbReference>
<dbReference type="Gene3D" id="3.40.50.2000">
    <property type="entry name" value="Glycogen Phosphorylase B"/>
    <property type="match status" value="2"/>
</dbReference>
<dbReference type="Proteomes" id="UP000319255">
    <property type="component" value="Unassembled WGS sequence"/>
</dbReference>
<comment type="caution">
    <text evidence="3">The sequence shown here is derived from an EMBL/GenBank/DDBJ whole genome shotgun (WGS) entry which is preliminary data.</text>
</comment>
<keyword evidence="3" id="KW-0808">Transferase</keyword>
<dbReference type="InterPro" id="IPR028098">
    <property type="entry name" value="Glyco_trans_4-like_N"/>
</dbReference>
<dbReference type="InterPro" id="IPR001296">
    <property type="entry name" value="Glyco_trans_1"/>
</dbReference>
<evidence type="ECO:0000313" key="3">
    <source>
        <dbReference type="EMBL" id="TPE51650.1"/>
    </source>
</evidence>
<keyword evidence="4" id="KW-1185">Reference proteome</keyword>
<accession>A0A501WTD2</accession>
<organism evidence="3 4">
    <name type="scientific">Amaricoccus solimangrovi</name>
    <dbReference type="NCBI Taxonomy" id="2589815"/>
    <lineage>
        <taxon>Bacteria</taxon>
        <taxon>Pseudomonadati</taxon>
        <taxon>Pseudomonadota</taxon>
        <taxon>Alphaproteobacteria</taxon>
        <taxon>Rhodobacterales</taxon>
        <taxon>Paracoccaceae</taxon>
        <taxon>Amaricoccus</taxon>
    </lineage>
</organism>
<proteinExistence type="predicted"/>
<protein>
    <submittedName>
        <fullName evidence="3">Glycosyltransferase family 4 protein</fullName>
    </submittedName>
</protein>
<evidence type="ECO:0000259" key="2">
    <source>
        <dbReference type="Pfam" id="PF13439"/>
    </source>
</evidence>
<evidence type="ECO:0000313" key="4">
    <source>
        <dbReference type="Proteomes" id="UP000319255"/>
    </source>
</evidence>
<dbReference type="OrthoDB" id="7847955at2"/>
<dbReference type="EMBL" id="VFRP01000006">
    <property type="protein sequence ID" value="TPE51650.1"/>
    <property type="molecule type" value="Genomic_DNA"/>
</dbReference>
<reference evidence="3 4" key="1">
    <citation type="submission" date="2019-06" db="EMBL/GenBank/DDBJ databases">
        <title>A novel bacterium of genus Amaricoccus, isolated from marine sediment.</title>
        <authorList>
            <person name="Huang H."/>
            <person name="Mo K."/>
            <person name="Hu Y."/>
        </authorList>
    </citation>
    <scope>NUCLEOTIDE SEQUENCE [LARGE SCALE GENOMIC DNA]</scope>
    <source>
        <strain evidence="3 4">HB172011</strain>
    </source>
</reference>
<dbReference type="AlphaFoldDB" id="A0A501WTD2"/>
<dbReference type="Pfam" id="PF00534">
    <property type="entry name" value="Glycos_transf_1"/>
    <property type="match status" value="1"/>
</dbReference>
<dbReference type="SUPFAM" id="SSF53756">
    <property type="entry name" value="UDP-Glycosyltransferase/glycogen phosphorylase"/>
    <property type="match status" value="1"/>
</dbReference>
<dbReference type="CDD" id="cd03801">
    <property type="entry name" value="GT4_PimA-like"/>
    <property type="match status" value="1"/>
</dbReference>
<feature type="domain" description="Glycosyltransferase subfamily 4-like N-terminal" evidence="2">
    <location>
        <begin position="31"/>
        <end position="196"/>
    </location>
</feature>
<sequence>MVRRGGGRAGEAPGMSARARQPRVLMTLDAVGGVWTYALTLARALVARGSDVAFLGFGPRPGPERAREARWLGQLDWSDAPLDWQATDPDRLAAVGPAIRTALRRYRADLALLAAPSQAVGVNADAPLVSVAHSCLATWFRAVRDTEVPREIAWKAEATRAGLRACAAVVAPTAAHAALLRRCYPGTPEPAVIWNGAAPRIPCEAAGRDTAPVAVARWWDPGKGGVILDAAAARMRAPARLIGPCEVPGEYPFRPRHTEAIGPLPHEAALAMVARAPFLIAPSLYEPFGLAVAEAASMGVPLLLADIPTFRELWGGAALFYPARDPEALARAADELAGDAAQRLRLGAAARARAERYRPARQAESMLALFEGLRDARLPVTAEV</sequence>
<dbReference type="PANTHER" id="PTHR46401">
    <property type="entry name" value="GLYCOSYLTRANSFERASE WBBK-RELATED"/>
    <property type="match status" value="1"/>
</dbReference>
<name>A0A501WTD2_9RHOB</name>
<dbReference type="Pfam" id="PF13439">
    <property type="entry name" value="Glyco_transf_4"/>
    <property type="match status" value="1"/>
</dbReference>
<gene>
    <name evidence="3" type="ORF">FJM51_08090</name>
</gene>
<evidence type="ECO:0000259" key="1">
    <source>
        <dbReference type="Pfam" id="PF00534"/>
    </source>
</evidence>
<dbReference type="PANTHER" id="PTHR46401:SF8">
    <property type="entry name" value="BLL6006 PROTEIN"/>
    <property type="match status" value="1"/>
</dbReference>
<feature type="domain" description="Glycosyl transferase family 1" evidence="1">
    <location>
        <begin position="257"/>
        <end position="352"/>
    </location>
</feature>